<dbReference type="Gene3D" id="3.60.20.10">
    <property type="entry name" value="Glutamine Phosphoribosylpyrophosphate, subunit 1, domain 1"/>
    <property type="match status" value="1"/>
</dbReference>
<proteinExistence type="inferred from homology"/>
<dbReference type="InterPro" id="IPR043147">
    <property type="entry name" value="Penicillin_amidase_A-knob"/>
</dbReference>
<dbReference type="InterPro" id="IPR023343">
    <property type="entry name" value="Penicillin_amidase_dom1"/>
</dbReference>
<sequence>MGEPRTLTKRHKRFLPGRSAAVAAALCLTSATVALLPAASSAATGPGGETVAEGGHTAQISRTEYGIPHILARDFDGLGYGYGYAFAQDNVCELAEQVVTLRGERSQFFGPGGESGEGANLASDTYYTGQRRAGTVQRLLDRKAPLGPTAELRRMVEGYASGYNRYLRDTGVGKLPDPRCKGKPWVRPITPLDLWSVVYDVNRVTAEVPLAPDIGDAKPPAVGAGGTAASGAPGGKGMAVSKTPDGNDAAAIKTPAVKGTAASETSRATAAASLTPGEQGLATAGVGSNGWALGRDATRTGNALVLANPHLPWAVGRFRFYQVQLTIPGTLDVSGAGLYGTPLVEIGHNRSLAWTHTASDAQHASFYALKLVPGDPTSYVVDGKAERMKRRTVPVTVRDENGKLSTVDRTLYTSRFGPVLSSAWTTKTAFTVRDANADNLRSMNAWLAMGKARDLAQLRTVQDTYQGIPWTYTLAADTSGGTYFTDSSAVPHLTDAQLGRCTLPAGEETPAALDGSTSACAWGSDPDALVPGIYGPSHQPKLSRTDYVANSNNGPQYANPEAPLTGLPGVYDIDPRLDQRAQLGLRMIAQRADGTDGLGAPGFTQATLRASMLGNRVLSAETGRDDVVGMCRAHPRLTTTDGTEVDVQHACTTLARWDTRADTTGRGAALWITFFNRLLDNGPSDTWRRVPYDPARPLTTPRGINGDDVRVQHALAGAVQDFAARGLPVDTELGAVQKWAGIPLPGCDVGCFDVVDASPRSGTGTPPVGAFGSSFLMAVELTPDGPRAHTLLTYGESSNPASRHYTDQTRLFSRKQWVTERFTRAEIAGDPALTVTTLHS</sequence>
<dbReference type="Gene3D" id="2.30.120.10">
    <property type="match status" value="1"/>
</dbReference>
<feature type="region of interest" description="Disordered" evidence="5">
    <location>
        <begin position="255"/>
        <end position="274"/>
    </location>
</feature>
<evidence type="ECO:0000256" key="4">
    <source>
        <dbReference type="ARBA" id="ARBA00023145"/>
    </source>
</evidence>
<dbReference type="Pfam" id="PF01804">
    <property type="entry name" value="Penicil_amidase"/>
    <property type="match status" value="1"/>
</dbReference>
<dbReference type="SUPFAM" id="SSF56235">
    <property type="entry name" value="N-terminal nucleophile aminohydrolases (Ntn hydrolases)"/>
    <property type="match status" value="1"/>
</dbReference>
<keyword evidence="3" id="KW-0378">Hydrolase</keyword>
<keyword evidence="2 6" id="KW-0732">Signal</keyword>
<keyword evidence="4" id="KW-0865">Zymogen</keyword>
<comment type="similarity">
    <text evidence="1">Belongs to the peptidase S45 family.</text>
</comment>
<dbReference type="PANTHER" id="PTHR34218">
    <property type="entry name" value="PEPTIDASE S45 PENICILLIN AMIDASE"/>
    <property type="match status" value="1"/>
</dbReference>
<evidence type="ECO:0000256" key="6">
    <source>
        <dbReference type="SAM" id="SignalP"/>
    </source>
</evidence>
<organism evidence="7 8">
    <name type="scientific">Streptomyces mirabilis</name>
    <dbReference type="NCBI Taxonomy" id="68239"/>
    <lineage>
        <taxon>Bacteria</taxon>
        <taxon>Bacillati</taxon>
        <taxon>Actinomycetota</taxon>
        <taxon>Actinomycetes</taxon>
        <taxon>Kitasatosporales</taxon>
        <taxon>Streptomycetaceae</taxon>
        <taxon>Streptomyces</taxon>
    </lineage>
</organism>
<feature type="compositionally biased region" description="Low complexity" evidence="5">
    <location>
        <begin position="260"/>
        <end position="273"/>
    </location>
</feature>
<reference evidence="7 8" key="1">
    <citation type="submission" date="2023-02" db="EMBL/GenBank/DDBJ databases">
        <authorList>
            <person name="Maleckis M."/>
        </authorList>
    </citation>
    <scope>NUCLEOTIDE SEQUENCE [LARGE SCALE GENOMIC DNA]</scope>
    <source>
        <strain evidence="7 8">P8-A2</strain>
    </source>
</reference>
<name>A0ABU3UFE2_9ACTN</name>
<protein>
    <submittedName>
        <fullName evidence="7">Penicillin acylase family protein</fullName>
    </submittedName>
</protein>
<keyword evidence="8" id="KW-1185">Reference proteome</keyword>
<dbReference type="Gene3D" id="1.10.1400.10">
    <property type="match status" value="1"/>
</dbReference>
<dbReference type="InterPro" id="IPR002692">
    <property type="entry name" value="S45"/>
</dbReference>
<dbReference type="Gene3D" id="1.10.439.10">
    <property type="entry name" value="Penicillin Amidohydrolase, domain 1"/>
    <property type="match status" value="1"/>
</dbReference>
<dbReference type="InterPro" id="IPR029055">
    <property type="entry name" value="Ntn_hydrolases_N"/>
</dbReference>
<evidence type="ECO:0000313" key="7">
    <source>
        <dbReference type="EMBL" id="MDU8992259.1"/>
    </source>
</evidence>
<evidence type="ECO:0000313" key="8">
    <source>
        <dbReference type="Proteomes" id="UP001257627"/>
    </source>
</evidence>
<dbReference type="RefSeq" id="WP_316732513.1">
    <property type="nucleotide sequence ID" value="NZ_JARAKF010000001.1"/>
</dbReference>
<feature type="signal peptide" evidence="6">
    <location>
        <begin position="1"/>
        <end position="42"/>
    </location>
</feature>
<feature type="region of interest" description="Disordered" evidence="5">
    <location>
        <begin position="211"/>
        <end position="250"/>
    </location>
</feature>
<dbReference type="Proteomes" id="UP001257627">
    <property type="component" value="Unassembled WGS sequence"/>
</dbReference>
<accession>A0ABU3UFE2</accession>
<dbReference type="PANTHER" id="PTHR34218:SF3">
    <property type="entry name" value="ACYL-HOMOSERINE LACTONE ACYLASE PVDQ"/>
    <property type="match status" value="1"/>
</dbReference>
<gene>
    <name evidence="7" type="ORF">PU648_07780</name>
</gene>
<evidence type="ECO:0000256" key="5">
    <source>
        <dbReference type="SAM" id="MobiDB-lite"/>
    </source>
</evidence>
<comment type="caution">
    <text evidence="7">The sequence shown here is derived from an EMBL/GenBank/DDBJ whole genome shotgun (WGS) entry which is preliminary data.</text>
</comment>
<feature type="compositionally biased region" description="Gly residues" evidence="5">
    <location>
        <begin position="223"/>
        <end position="237"/>
    </location>
</feature>
<dbReference type="EMBL" id="JARAKF010000001">
    <property type="protein sequence ID" value="MDU8992259.1"/>
    <property type="molecule type" value="Genomic_DNA"/>
</dbReference>
<evidence type="ECO:0000256" key="3">
    <source>
        <dbReference type="ARBA" id="ARBA00022801"/>
    </source>
</evidence>
<evidence type="ECO:0000256" key="1">
    <source>
        <dbReference type="ARBA" id="ARBA00006586"/>
    </source>
</evidence>
<evidence type="ECO:0000256" key="2">
    <source>
        <dbReference type="ARBA" id="ARBA00022729"/>
    </source>
</evidence>
<feature type="chain" id="PRO_5045135826" evidence="6">
    <location>
        <begin position="43"/>
        <end position="840"/>
    </location>
</feature>
<dbReference type="InterPro" id="IPR043146">
    <property type="entry name" value="Penicillin_amidase_N_B-knob"/>
</dbReference>